<dbReference type="Proteomes" id="UP000805193">
    <property type="component" value="Unassembled WGS sequence"/>
</dbReference>
<evidence type="ECO:0000313" key="1">
    <source>
        <dbReference type="EMBL" id="KAG0425452.1"/>
    </source>
</evidence>
<keyword evidence="2" id="KW-1185">Reference proteome</keyword>
<proteinExistence type="predicted"/>
<reference evidence="1 2" key="1">
    <citation type="journal article" date="2020" name="Cell">
        <title>Large-Scale Comparative Analyses of Tick Genomes Elucidate Their Genetic Diversity and Vector Capacities.</title>
        <authorList>
            <consortium name="Tick Genome and Microbiome Consortium (TIGMIC)"/>
            <person name="Jia N."/>
            <person name="Wang J."/>
            <person name="Shi W."/>
            <person name="Du L."/>
            <person name="Sun Y."/>
            <person name="Zhan W."/>
            <person name="Jiang J.F."/>
            <person name="Wang Q."/>
            <person name="Zhang B."/>
            <person name="Ji P."/>
            <person name="Bell-Sakyi L."/>
            <person name="Cui X.M."/>
            <person name="Yuan T.T."/>
            <person name="Jiang B.G."/>
            <person name="Yang W.F."/>
            <person name="Lam T.T."/>
            <person name="Chang Q.C."/>
            <person name="Ding S.J."/>
            <person name="Wang X.J."/>
            <person name="Zhu J.G."/>
            <person name="Ruan X.D."/>
            <person name="Zhao L."/>
            <person name="Wei J.T."/>
            <person name="Ye R.Z."/>
            <person name="Que T.C."/>
            <person name="Du C.H."/>
            <person name="Zhou Y.H."/>
            <person name="Cheng J.X."/>
            <person name="Dai P.F."/>
            <person name="Guo W.B."/>
            <person name="Han X.H."/>
            <person name="Huang E.J."/>
            <person name="Li L.F."/>
            <person name="Wei W."/>
            <person name="Gao Y.C."/>
            <person name="Liu J.Z."/>
            <person name="Shao H.Z."/>
            <person name="Wang X."/>
            <person name="Wang C.C."/>
            <person name="Yang T.C."/>
            <person name="Huo Q.B."/>
            <person name="Li W."/>
            <person name="Chen H.Y."/>
            <person name="Chen S.E."/>
            <person name="Zhou L.G."/>
            <person name="Ni X.B."/>
            <person name="Tian J.H."/>
            <person name="Sheng Y."/>
            <person name="Liu T."/>
            <person name="Pan Y.S."/>
            <person name="Xia L.Y."/>
            <person name="Li J."/>
            <person name="Zhao F."/>
            <person name="Cao W.C."/>
        </authorList>
    </citation>
    <scope>NUCLEOTIDE SEQUENCE [LARGE SCALE GENOMIC DNA]</scope>
    <source>
        <strain evidence="1">Iper-2018</strain>
    </source>
</reference>
<protein>
    <submittedName>
        <fullName evidence="1">Uncharacterized protein</fullName>
    </submittedName>
</protein>
<organism evidence="1 2">
    <name type="scientific">Ixodes persulcatus</name>
    <name type="common">Taiga tick</name>
    <dbReference type="NCBI Taxonomy" id="34615"/>
    <lineage>
        <taxon>Eukaryota</taxon>
        <taxon>Metazoa</taxon>
        <taxon>Ecdysozoa</taxon>
        <taxon>Arthropoda</taxon>
        <taxon>Chelicerata</taxon>
        <taxon>Arachnida</taxon>
        <taxon>Acari</taxon>
        <taxon>Parasitiformes</taxon>
        <taxon>Ixodida</taxon>
        <taxon>Ixodoidea</taxon>
        <taxon>Ixodidae</taxon>
        <taxon>Ixodinae</taxon>
        <taxon>Ixodes</taxon>
    </lineage>
</organism>
<accession>A0AC60PW62</accession>
<gene>
    <name evidence="1" type="ORF">HPB47_027397</name>
</gene>
<evidence type="ECO:0000313" key="2">
    <source>
        <dbReference type="Proteomes" id="UP000805193"/>
    </source>
</evidence>
<sequence length="417" mass="46188">MPSCGATSQVRAALQDRLPHQQQLLERYATLMIDEMQLTPSLVYDASSGTVLGRPTLALADGTIPHHCLTNMGGNNLGVWKEFSITVSRHGRHRVSCPHPCDASRQLFFMADVPHLLKNLRNHLTKHDEAVAFLRSIVNLFEAISIESSEKPVWKPIQTGIILSTTSALQDQKLYLNEMDFKFLLLSRLTQDSLENLFSTLRSKNPVPRPTEFRCALRHATMAQFLRPSKDGSYTDDQGFLLAGIPSKDAPKAGDGSIATPEELLDLELPEQESLQYLAGYVVRKVKQNLTCNLCIAALTGDGEANRLTQLKSYTKERLSLTVPSAPVVQVVEHAEAYFRNNQSSLVMNNISLLTLPTLAFKVAPKPRLSEAEGKRREEEARQPASQKDRLGDPAAGRAFLVGWSSVFSSRRRSAAA</sequence>
<comment type="caution">
    <text evidence="1">The sequence shown here is derived from an EMBL/GenBank/DDBJ whole genome shotgun (WGS) entry which is preliminary data.</text>
</comment>
<name>A0AC60PW62_IXOPE</name>
<dbReference type="EMBL" id="JABSTQ010009845">
    <property type="protein sequence ID" value="KAG0425452.1"/>
    <property type="molecule type" value="Genomic_DNA"/>
</dbReference>